<evidence type="ECO:0000313" key="2">
    <source>
        <dbReference type="WBParaSite" id="PDA_v2.g1393.t1"/>
    </source>
</evidence>
<organism evidence="1 2">
    <name type="scientific">Panagrolaimus davidi</name>
    <dbReference type="NCBI Taxonomy" id="227884"/>
    <lineage>
        <taxon>Eukaryota</taxon>
        <taxon>Metazoa</taxon>
        <taxon>Ecdysozoa</taxon>
        <taxon>Nematoda</taxon>
        <taxon>Chromadorea</taxon>
        <taxon>Rhabditida</taxon>
        <taxon>Tylenchina</taxon>
        <taxon>Panagrolaimomorpha</taxon>
        <taxon>Panagrolaimoidea</taxon>
        <taxon>Panagrolaimidae</taxon>
        <taxon>Panagrolaimus</taxon>
    </lineage>
</organism>
<keyword evidence="1" id="KW-1185">Reference proteome</keyword>
<dbReference type="Proteomes" id="UP000887578">
    <property type="component" value="Unplaced"/>
</dbReference>
<reference evidence="2" key="1">
    <citation type="submission" date="2022-11" db="UniProtKB">
        <authorList>
            <consortium name="WormBaseParasite"/>
        </authorList>
    </citation>
    <scope>IDENTIFICATION</scope>
</reference>
<dbReference type="AlphaFoldDB" id="A0A914PGN0"/>
<protein>
    <submittedName>
        <fullName evidence="2">Uncharacterized protein</fullName>
    </submittedName>
</protein>
<name>A0A914PGN0_9BILA</name>
<dbReference type="WBParaSite" id="PDA_v2.g1393.t1">
    <property type="protein sequence ID" value="PDA_v2.g1393.t1"/>
    <property type="gene ID" value="PDA_v2.g1393"/>
</dbReference>
<evidence type="ECO:0000313" key="1">
    <source>
        <dbReference type="Proteomes" id="UP000887578"/>
    </source>
</evidence>
<accession>A0A914PGN0</accession>
<sequence>MEPDPSTNVVSINNSNNNLSNLTLTTSSAATTFATNNDLTFSTTNLGLNGLPIAAAATATSATDITAFNNSSATAAAELEFMMKHELNTQPKFEIPNPHDAYSAYSNLTTMQVHPSLNVTQNYYYPNISTQPSYSILNSDFDLGQT</sequence>
<proteinExistence type="predicted"/>